<proteinExistence type="predicted"/>
<organism evidence="1 2">
    <name type="scientific">Paraburkholderia phymatum</name>
    <dbReference type="NCBI Taxonomy" id="148447"/>
    <lineage>
        <taxon>Bacteria</taxon>
        <taxon>Pseudomonadati</taxon>
        <taxon>Pseudomonadota</taxon>
        <taxon>Betaproteobacteria</taxon>
        <taxon>Burkholderiales</taxon>
        <taxon>Burkholderiaceae</taxon>
        <taxon>Paraburkholderia</taxon>
    </lineage>
</organism>
<name>A0ACC6UD02_9BURK</name>
<protein>
    <submittedName>
        <fullName evidence="1">Uncharacterized protein</fullName>
    </submittedName>
</protein>
<keyword evidence="2" id="KW-1185">Reference proteome</keyword>
<gene>
    <name evidence="1" type="ORF">AB4Y32_37970</name>
</gene>
<comment type="caution">
    <text evidence="1">The sequence shown here is derived from an EMBL/GenBank/DDBJ whole genome shotgun (WGS) entry which is preliminary data.</text>
</comment>
<accession>A0ACC6UD02</accession>
<evidence type="ECO:0000313" key="2">
    <source>
        <dbReference type="Proteomes" id="UP001558850"/>
    </source>
</evidence>
<reference evidence="1" key="1">
    <citation type="submission" date="2024-07" db="EMBL/GenBank/DDBJ databases">
        <title>A survey of Mimosa microsymbionts across Brazilian biomes reveals a high diversity of Paraburkholderia nodulating endemic species, but also that Cupriavidus is common as a symbiont of widespread species.</title>
        <authorList>
            <person name="Rouws L."/>
            <person name="Barauna A."/>
            <person name="Beukes C."/>
            <person name="Rouws J.R.C."/>
            <person name="De Faria S.M."/>
            <person name="Gross E."/>
            <person name="Bueno Dos Reis Junior F."/>
            <person name="Simon M.F."/>
            <person name="Maluk M."/>
            <person name="Odee D.W."/>
            <person name="Kenicer G."/>
            <person name="Young J.P.W."/>
            <person name="Reis V.M."/>
            <person name="Zilli J."/>
            <person name="James E.K."/>
        </authorList>
    </citation>
    <scope>NUCLEOTIDE SEQUENCE</scope>
    <source>
        <strain evidence="1">EG181B</strain>
    </source>
</reference>
<evidence type="ECO:0000313" key="1">
    <source>
        <dbReference type="EMBL" id="MEX3937454.1"/>
    </source>
</evidence>
<dbReference type="EMBL" id="JBFRCH010000052">
    <property type="protein sequence ID" value="MEX3937454.1"/>
    <property type="molecule type" value="Genomic_DNA"/>
</dbReference>
<dbReference type="Proteomes" id="UP001558850">
    <property type="component" value="Unassembled WGS sequence"/>
</dbReference>
<sequence length="165" mass="18095">MNITPVYAKESYDRSALILSQRNYVKADRLKNCKPNETVVVSSIPDHVGFLSDINLAKGIYVSLDLISVTPASYLAMVARVGTKRNLVTLNGVYLKGRPLKYLSKYGFDSDGEAGASIISQDGRYVAPNGKVSCVLDAYPGVWNIKLNRRVVTDEVTCNGLFLSK</sequence>